<comment type="subcellular location">
    <subcellularLocation>
        <location evidence="1">Cell membrane</location>
        <topology evidence="1">Multi-pass membrane protein</topology>
    </subcellularLocation>
</comment>
<evidence type="ECO:0000256" key="1">
    <source>
        <dbReference type="ARBA" id="ARBA00004651"/>
    </source>
</evidence>
<accession>E0TI43</accession>
<dbReference type="KEGG" id="pbr:PB2503_06582"/>
<dbReference type="AlphaFoldDB" id="E0TI43"/>
<evidence type="ECO:0000256" key="2">
    <source>
        <dbReference type="ARBA" id="ARBA00022475"/>
    </source>
</evidence>
<dbReference type="OrthoDB" id="9814843at2"/>
<dbReference type="Proteomes" id="UP000001302">
    <property type="component" value="Chromosome"/>
</dbReference>
<feature type="domain" description="ABC3 transporter permease C-terminal" evidence="8">
    <location>
        <begin position="189"/>
        <end position="306"/>
    </location>
</feature>
<evidence type="ECO:0000256" key="7">
    <source>
        <dbReference type="SAM" id="Phobius"/>
    </source>
</evidence>
<keyword evidence="3 7" id="KW-0812">Transmembrane</keyword>
<evidence type="ECO:0000313" key="9">
    <source>
        <dbReference type="EMBL" id="ADM09382.1"/>
    </source>
</evidence>
<dbReference type="eggNOG" id="COG2177">
    <property type="taxonomic scope" value="Bacteria"/>
</dbReference>
<proteinExistence type="predicted"/>
<dbReference type="GO" id="GO:0032153">
    <property type="term" value="C:cell division site"/>
    <property type="evidence" value="ECO:0007669"/>
    <property type="project" value="TreeGrafter"/>
</dbReference>
<dbReference type="RefSeq" id="WP_013300356.1">
    <property type="nucleotide sequence ID" value="NC_014414.1"/>
</dbReference>
<feature type="transmembrane region" description="Helical" evidence="7">
    <location>
        <begin position="39"/>
        <end position="61"/>
    </location>
</feature>
<dbReference type="InterPro" id="IPR004513">
    <property type="entry name" value="FtsX"/>
</dbReference>
<keyword evidence="4 7" id="KW-1133">Transmembrane helix</keyword>
<organism evidence="9 10">
    <name type="scientific">Parvularcula bermudensis (strain ATCC BAA-594 / HTCC2503 / KCTC 12087)</name>
    <dbReference type="NCBI Taxonomy" id="314260"/>
    <lineage>
        <taxon>Bacteria</taxon>
        <taxon>Pseudomonadati</taxon>
        <taxon>Pseudomonadota</taxon>
        <taxon>Alphaproteobacteria</taxon>
        <taxon>Parvularculales</taxon>
        <taxon>Parvularculaceae</taxon>
        <taxon>Parvularcula</taxon>
    </lineage>
</organism>
<dbReference type="GO" id="GO:0051301">
    <property type="term" value="P:cell division"/>
    <property type="evidence" value="ECO:0007669"/>
    <property type="project" value="InterPro"/>
</dbReference>
<evidence type="ECO:0000259" key="8">
    <source>
        <dbReference type="Pfam" id="PF02687"/>
    </source>
</evidence>
<feature type="region of interest" description="Disordered" evidence="6">
    <location>
        <begin position="1"/>
        <end position="24"/>
    </location>
</feature>
<evidence type="ECO:0000256" key="6">
    <source>
        <dbReference type="SAM" id="MobiDB-lite"/>
    </source>
</evidence>
<feature type="transmembrane region" description="Helical" evidence="7">
    <location>
        <begin position="243"/>
        <end position="262"/>
    </location>
</feature>
<dbReference type="PANTHER" id="PTHR47755:SF1">
    <property type="entry name" value="CELL DIVISION PROTEIN FTSX"/>
    <property type="match status" value="1"/>
</dbReference>
<reference evidence="9 10" key="2">
    <citation type="journal article" date="2011" name="J. Bacteriol.">
        <title>Complete genome sequence of strain HTCC2503T of Parvularcula bermudensis, the type species of the order "Parvularculales" in the class Alphaproteobacteria.</title>
        <authorList>
            <person name="Oh H.M."/>
            <person name="Kang I."/>
            <person name="Vergin K.L."/>
            <person name="Kang D."/>
            <person name="Rhee K.H."/>
            <person name="Giovannoni S.J."/>
            <person name="Cho J.C."/>
        </authorList>
    </citation>
    <scope>NUCLEOTIDE SEQUENCE [LARGE SCALE GENOMIC DNA]</scope>
    <source>
        <strain evidence="10">ATCC BAA-594 / HTCC2503 / KCTC 12087</strain>
    </source>
</reference>
<protein>
    <recommendedName>
        <fullName evidence="8">ABC3 transporter permease C-terminal domain-containing protein</fullName>
    </recommendedName>
</protein>
<evidence type="ECO:0000313" key="10">
    <source>
        <dbReference type="Proteomes" id="UP000001302"/>
    </source>
</evidence>
<keyword evidence="5 7" id="KW-0472">Membrane</keyword>
<evidence type="ECO:0000256" key="3">
    <source>
        <dbReference type="ARBA" id="ARBA00022692"/>
    </source>
</evidence>
<keyword evidence="2" id="KW-1003">Cell membrane</keyword>
<dbReference type="HOGENOM" id="CLU_067538_0_0_5"/>
<dbReference type="EMBL" id="CP002156">
    <property type="protein sequence ID" value="ADM09382.1"/>
    <property type="molecule type" value="Genomic_DNA"/>
</dbReference>
<sequence>MIDSPSAPDDPPPEEGGSEKLPPRQSALLPEAGAAGTPLTVVLAVLAFIASIALAGTLMVARSTSDWTGELTGAITIQVRGTSIAEIRRNADAAEGVLQDTIGVLNLDRLNRQETEELLSPWLGTDSLGPDLPIPILITAEITPTLRANLSPLVERLAETAPTAVLDDHHVWNDRLLSAARKAANFAIVIFLTIFTATVSVIVFATRAGLAANQSTVEVMHLMGATDQFIADQVQRRYLTLSLRGGVAGAGVATLVLLAMAQTSEESSGALFLPNLVAAPTLLMWLSVVPLLLCATASIAARITVRQILTQDIS</sequence>
<dbReference type="PANTHER" id="PTHR47755">
    <property type="entry name" value="CELL DIVISION PROTEIN FTSX"/>
    <property type="match status" value="1"/>
</dbReference>
<dbReference type="GO" id="GO:0005886">
    <property type="term" value="C:plasma membrane"/>
    <property type="evidence" value="ECO:0007669"/>
    <property type="project" value="UniProtKB-SubCell"/>
</dbReference>
<evidence type="ECO:0000256" key="5">
    <source>
        <dbReference type="ARBA" id="ARBA00023136"/>
    </source>
</evidence>
<keyword evidence="10" id="KW-1185">Reference proteome</keyword>
<dbReference type="Pfam" id="PF02687">
    <property type="entry name" value="FtsX"/>
    <property type="match status" value="1"/>
</dbReference>
<dbReference type="STRING" id="314260.PB2503_06582"/>
<gene>
    <name evidence="9" type="ordered locus">PB2503_06582</name>
</gene>
<dbReference type="InterPro" id="IPR003838">
    <property type="entry name" value="ABC3_permease_C"/>
</dbReference>
<feature type="transmembrane region" description="Helical" evidence="7">
    <location>
        <begin position="183"/>
        <end position="205"/>
    </location>
</feature>
<reference evidence="10" key="1">
    <citation type="submission" date="2010-08" db="EMBL/GenBank/DDBJ databases">
        <title>Genome sequence of Parvularcula bermudensis HTCC2503.</title>
        <authorList>
            <person name="Kang D.-M."/>
            <person name="Oh H.-M."/>
            <person name="Cho J.-C."/>
        </authorList>
    </citation>
    <scope>NUCLEOTIDE SEQUENCE [LARGE SCALE GENOMIC DNA]</scope>
    <source>
        <strain evidence="10">ATCC BAA-594 / HTCC2503 / KCTC 12087</strain>
    </source>
</reference>
<feature type="transmembrane region" description="Helical" evidence="7">
    <location>
        <begin position="282"/>
        <end position="305"/>
    </location>
</feature>
<name>E0TI43_PARBH</name>
<evidence type="ECO:0000256" key="4">
    <source>
        <dbReference type="ARBA" id="ARBA00022989"/>
    </source>
</evidence>